<dbReference type="OrthoDB" id="6396189at2759"/>
<evidence type="ECO:0000313" key="2">
    <source>
        <dbReference type="EMBL" id="CDW22097.1"/>
    </source>
</evidence>
<sequence>MDSPGSSSSSDDISDNQPPEHEDGTFRYVDVKEGRRIERFLENGCSCSLGPSDLFGNNTPCFNRFSYERVAYQRDQCLEMSFISPLSHEAYVFGHFAPLDKEDQKFKFLIGGLRVCLITFSFLLAMKESTIVRLYTHYLENGFTHKQPTLTEKPSKNLSNQSINEKRECIKHFLEKLMKDYGTFVAGRASSHYDFPSHWTREIVYNKYKESCLDQGHDNYCSRSTFIRHWKTVCPELCIMVRGSNLPEKKIVVKNAVSLGSSKETNNPLLKSIKKEPDLSRTEFINIPSYEHNDFVAPSTSPSIDVSEDSKSFFSSETNCLAGDSSSSYSINPLEGT</sequence>
<reference evidence="2" key="1">
    <citation type="submission" date="2014-05" db="EMBL/GenBank/DDBJ databases">
        <authorList>
            <person name="Chronopoulou M."/>
        </authorList>
    </citation>
    <scope>NUCLEOTIDE SEQUENCE</scope>
    <source>
        <tissue evidence="2">Whole organism</tissue>
    </source>
</reference>
<evidence type="ECO:0000256" key="1">
    <source>
        <dbReference type="SAM" id="MobiDB-lite"/>
    </source>
</evidence>
<protein>
    <submittedName>
        <fullName evidence="2">Guanine nucleotide exchange factor DBSlike [Bombus terrestris]</fullName>
    </submittedName>
</protein>
<dbReference type="AlphaFoldDB" id="A0A0K2T944"/>
<name>A0A0K2T944_LEPSM</name>
<feature type="compositionally biased region" description="Low complexity" evidence="1">
    <location>
        <begin position="1"/>
        <end position="11"/>
    </location>
</feature>
<proteinExistence type="predicted"/>
<organism evidence="2">
    <name type="scientific">Lepeophtheirus salmonis</name>
    <name type="common">Salmon louse</name>
    <name type="synonym">Caligus salmonis</name>
    <dbReference type="NCBI Taxonomy" id="72036"/>
    <lineage>
        <taxon>Eukaryota</taxon>
        <taxon>Metazoa</taxon>
        <taxon>Ecdysozoa</taxon>
        <taxon>Arthropoda</taxon>
        <taxon>Crustacea</taxon>
        <taxon>Multicrustacea</taxon>
        <taxon>Hexanauplia</taxon>
        <taxon>Copepoda</taxon>
        <taxon>Siphonostomatoida</taxon>
        <taxon>Caligidae</taxon>
        <taxon>Lepeophtheirus</taxon>
    </lineage>
</organism>
<accession>A0A0K2T944</accession>
<dbReference type="EMBL" id="HACA01004736">
    <property type="protein sequence ID" value="CDW22097.1"/>
    <property type="molecule type" value="Transcribed_RNA"/>
</dbReference>
<feature type="region of interest" description="Disordered" evidence="1">
    <location>
        <begin position="1"/>
        <end position="25"/>
    </location>
</feature>